<evidence type="ECO:0000313" key="6">
    <source>
        <dbReference type="EMBL" id="MBB2899314.1"/>
    </source>
</evidence>
<sequence length="225" mass="23471">MPAVPTARERARRELTADILAAARRQLATSGAAALSVRAVARELGLASSALYRYFATRDELLTALIVQAYDDVADAVEATVGPRRGASRRTRFTGACRAFRAWALEHPHEYALIHGSPVPGYRGDERTTAAGARVPLALLSVLAGMDAPADSPRLAPQVAEGAARVAAAGAGEVPPALIVTAAQCWTALLGLVSSELFGQLANTFDPADAFADATIEALADRLGL</sequence>
<dbReference type="InterPro" id="IPR036271">
    <property type="entry name" value="Tet_transcr_reg_TetR-rel_C_sf"/>
</dbReference>
<feature type="domain" description="HTH tetR-type" evidence="5">
    <location>
        <begin position="13"/>
        <end position="73"/>
    </location>
</feature>
<proteinExistence type="predicted"/>
<reference evidence="6 7" key="2">
    <citation type="submission" date="2020-08" db="EMBL/GenBank/DDBJ databases">
        <authorList>
            <person name="Partida-Martinez L."/>
            <person name="Huntemann M."/>
            <person name="Clum A."/>
            <person name="Wang J."/>
            <person name="Palaniappan K."/>
            <person name="Ritter S."/>
            <person name="Chen I.-M."/>
            <person name="Stamatis D."/>
            <person name="Reddy T."/>
            <person name="O'Malley R."/>
            <person name="Daum C."/>
            <person name="Shapiro N."/>
            <person name="Ivanova N."/>
            <person name="Kyrpides N."/>
            <person name="Woyke T."/>
        </authorList>
    </citation>
    <scope>NUCLEOTIDE SEQUENCE [LARGE SCALE GENOMIC DNA]</scope>
    <source>
        <strain evidence="6 7">AS2.23</strain>
    </source>
</reference>
<dbReference type="InterPro" id="IPR050109">
    <property type="entry name" value="HTH-type_TetR-like_transc_reg"/>
</dbReference>
<name>A0A7W4XVL6_KINRA</name>
<evidence type="ECO:0000256" key="2">
    <source>
        <dbReference type="ARBA" id="ARBA00023125"/>
    </source>
</evidence>
<evidence type="ECO:0000256" key="4">
    <source>
        <dbReference type="PROSITE-ProRule" id="PRU00335"/>
    </source>
</evidence>
<evidence type="ECO:0000259" key="5">
    <source>
        <dbReference type="PROSITE" id="PS50977"/>
    </source>
</evidence>
<reference evidence="6 7" key="1">
    <citation type="submission" date="2020-08" db="EMBL/GenBank/DDBJ databases">
        <title>The Agave Microbiome: Exploring the role of microbial communities in plant adaptations to desert environments.</title>
        <authorList>
            <person name="Partida-Martinez L.P."/>
        </authorList>
    </citation>
    <scope>NUCLEOTIDE SEQUENCE [LARGE SCALE GENOMIC DNA]</scope>
    <source>
        <strain evidence="6 7">AS2.23</strain>
    </source>
</reference>
<dbReference type="InterPro" id="IPR001647">
    <property type="entry name" value="HTH_TetR"/>
</dbReference>
<dbReference type="InterPro" id="IPR025996">
    <property type="entry name" value="MT1864/Rv1816-like_C"/>
</dbReference>
<dbReference type="PANTHER" id="PTHR30055:SF243">
    <property type="entry name" value="HTH-TYPE TRANSCRIPTIONAL REGULATOR RV1816"/>
    <property type="match status" value="1"/>
</dbReference>
<dbReference type="InterPro" id="IPR009057">
    <property type="entry name" value="Homeodomain-like_sf"/>
</dbReference>
<dbReference type="GO" id="GO:0003700">
    <property type="term" value="F:DNA-binding transcription factor activity"/>
    <property type="evidence" value="ECO:0007669"/>
    <property type="project" value="TreeGrafter"/>
</dbReference>
<dbReference type="GO" id="GO:0000976">
    <property type="term" value="F:transcription cis-regulatory region binding"/>
    <property type="evidence" value="ECO:0007669"/>
    <property type="project" value="TreeGrafter"/>
</dbReference>
<dbReference type="SUPFAM" id="SSF48498">
    <property type="entry name" value="Tetracyclin repressor-like, C-terminal domain"/>
    <property type="match status" value="1"/>
</dbReference>
<gene>
    <name evidence="6" type="ORF">FHR75_000102</name>
</gene>
<keyword evidence="3" id="KW-0804">Transcription</keyword>
<dbReference type="PRINTS" id="PR00455">
    <property type="entry name" value="HTHTETR"/>
</dbReference>
<comment type="caution">
    <text evidence="6">The sequence shown here is derived from an EMBL/GenBank/DDBJ whole genome shotgun (WGS) entry which is preliminary data.</text>
</comment>
<feature type="DNA-binding region" description="H-T-H motif" evidence="4">
    <location>
        <begin position="36"/>
        <end position="55"/>
    </location>
</feature>
<dbReference type="AlphaFoldDB" id="A0A7W4XVL6"/>
<keyword evidence="2 4" id="KW-0238">DNA-binding</keyword>
<dbReference type="Pfam" id="PF00440">
    <property type="entry name" value="TetR_N"/>
    <property type="match status" value="1"/>
</dbReference>
<dbReference type="SUPFAM" id="SSF46689">
    <property type="entry name" value="Homeodomain-like"/>
    <property type="match status" value="1"/>
</dbReference>
<organism evidence="6 7">
    <name type="scientific">Kineococcus radiotolerans</name>
    <dbReference type="NCBI Taxonomy" id="131568"/>
    <lineage>
        <taxon>Bacteria</taxon>
        <taxon>Bacillati</taxon>
        <taxon>Actinomycetota</taxon>
        <taxon>Actinomycetes</taxon>
        <taxon>Kineosporiales</taxon>
        <taxon>Kineosporiaceae</taxon>
        <taxon>Kineococcus</taxon>
    </lineage>
</organism>
<dbReference type="RefSeq" id="WP_183389996.1">
    <property type="nucleotide sequence ID" value="NZ_JACHVY010000001.1"/>
</dbReference>
<dbReference type="Proteomes" id="UP000533269">
    <property type="component" value="Unassembled WGS sequence"/>
</dbReference>
<protein>
    <submittedName>
        <fullName evidence="6">AcrR family transcriptional regulator</fullName>
    </submittedName>
</protein>
<dbReference type="Gene3D" id="1.10.357.10">
    <property type="entry name" value="Tetracycline Repressor, domain 2"/>
    <property type="match status" value="1"/>
</dbReference>
<dbReference type="PANTHER" id="PTHR30055">
    <property type="entry name" value="HTH-TYPE TRANSCRIPTIONAL REGULATOR RUTR"/>
    <property type="match status" value="1"/>
</dbReference>
<dbReference type="Pfam" id="PF13305">
    <property type="entry name" value="TetR_C_33"/>
    <property type="match status" value="1"/>
</dbReference>
<evidence type="ECO:0000313" key="7">
    <source>
        <dbReference type="Proteomes" id="UP000533269"/>
    </source>
</evidence>
<evidence type="ECO:0000256" key="3">
    <source>
        <dbReference type="ARBA" id="ARBA00023163"/>
    </source>
</evidence>
<keyword evidence="1" id="KW-0805">Transcription regulation</keyword>
<dbReference type="PROSITE" id="PS50977">
    <property type="entry name" value="HTH_TETR_2"/>
    <property type="match status" value="1"/>
</dbReference>
<dbReference type="EMBL" id="JACHVY010000001">
    <property type="protein sequence ID" value="MBB2899314.1"/>
    <property type="molecule type" value="Genomic_DNA"/>
</dbReference>
<accession>A0A7W4XVL6</accession>
<evidence type="ECO:0000256" key="1">
    <source>
        <dbReference type="ARBA" id="ARBA00023015"/>
    </source>
</evidence>